<sequence length="316" mass="33345">MTSHQRHYDVVVIGAGAAGLTAAVMLARTKLQVLVVALRDRFNSAAEGVRNLPYAEGIAPSDLYGTMERTAIGYGVRFVWDEARTASATDDLVTVATRENGEFTADRLLLATGPVTDLPAWLPEGTWGKRVFECPFCHTYENDGDHFACVGAGRETLGMALMSVQYAATMTAVIRDEEAAAGPLADRLRARGGTVLVDEVATASTLAGGEIEMVTKGGVTLTAGAILLTGVKQPAVRFAETLGLELNERGGARTLVSGRTSHPRVWSAGSANAPSFFLWTGAASSGQNAAQSICEDIAFGPLQSSYWQELGRTASS</sequence>
<gene>
    <name evidence="6" type="ORF">Ahu01nite_076500</name>
</gene>
<dbReference type="PANTHER" id="PTHR48105">
    <property type="entry name" value="THIOREDOXIN REDUCTASE 1-RELATED-RELATED"/>
    <property type="match status" value="1"/>
</dbReference>
<evidence type="ECO:0000256" key="1">
    <source>
        <dbReference type="ARBA" id="ARBA00022630"/>
    </source>
</evidence>
<dbReference type="PRINTS" id="PR00469">
    <property type="entry name" value="PNDRDTASEII"/>
</dbReference>
<reference evidence="6 7" key="1">
    <citation type="submission" date="2021-01" db="EMBL/GenBank/DDBJ databases">
        <title>Whole genome shotgun sequence of Actinoplanes humidus NBRC 14915.</title>
        <authorList>
            <person name="Komaki H."/>
            <person name="Tamura T."/>
        </authorList>
    </citation>
    <scope>NUCLEOTIDE SEQUENCE [LARGE SCALE GENOMIC DNA]</scope>
    <source>
        <strain evidence="6 7">NBRC 14915</strain>
    </source>
</reference>
<dbReference type="InterPro" id="IPR036188">
    <property type="entry name" value="FAD/NAD-bd_sf"/>
</dbReference>
<evidence type="ECO:0000256" key="2">
    <source>
        <dbReference type="ARBA" id="ARBA00023002"/>
    </source>
</evidence>
<evidence type="ECO:0000313" key="6">
    <source>
        <dbReference type="EMBL" id="GIE24548.1"/>
    </source>
</evidence>
<keyword evidence="2" id="KW-0560">Oxidoreductase</keyword>
<evidence type="ECO:0000259" key="5">
    <source>
        <dbReference type="Pfam" id="PF07992"/>
    </source>
</evidence>
<evidence type="ECO:0000256" key="3">
    <source>
        <dbReference type="ARBA" id="ARBA00048132"/>
    </source>
</evidence>
<proteinExistence type="predicted"/>
<dbReference type="SUPFAM" id="SSF51905">
    <property type="entry name" value="FAD/NAD(P)-binding domain"/>
    <property type="match status" value="1"/>
</dbReference>
<dbReference type="RefSeq" id="WP_203841558.1">
    <property type="nucleotide sequence ID" value="NZ_BAAATV010000019.1"/>
</dbReference>
<accession>A0ABQ4A1Q9</accession>
<keyword evidence="1" id="KW-0285">Flavoprotein</keyword>
<evidence type="ECO:0000313" key="7">
    <source>
        <dbReference type="Proteomes" id="UP000603200"/>
    </source>
</evidence>
<feature type="domain" description="FAD/NAD(P)-binding" evidence="5">
    <location>
        <begin position="8"/>
        <end position="286"/>
    </location>
</feature>
<dbReference type="Pfam" id="PF07992">
    <property type="entry name" value="Pyr_redox_2"/>
    <property type="match status" value="1"/>
</dbReference>
<dbReference type="Gene3D" id="3.50.50.60">
    <property type="entry name" value="FAD/NAD(P)-binding domain"/>
    <property type="match status" value="2"/>
</dbReference>
<feature type="transmembrane region" description="Helical" evidence="4">
    <location>
        <begin position="7"/>
        <end position="27"/>
    </location>
</feature>
<dbReference type="EMBL" id="BOMN01000111">
    <property type="protein sequence ID" value="GIE24548.1"/>
    <property type="molecule type" value="Genomic_DNA"/>
</dbReference>
<dbReference type="PRINTS" id="PR00368">
    <property type="entry name" value="FADPNR"/>
</dbReference>
<dbReference type="InterPro" id="IPR050097">
    <property type="entry name" value="Ferredoxin-NADP_redctase_2"/>
</dbReference>
<keyword evidence="4" id="KW-0812">Transmembrane</keyword>
<comment type="catalytic activity">
    <reaction evidence="3">
        <text>[thioredoxin]-dithiol + NADP(+) = [thioredoxin]-disulfide + NADPH + H(+)</text>
        <dbReference type="Rhea" id="RHEA:20345"/>
        <dbReference type="Rhea" id="RHEA-COMP:10698"/>
        <dbReference type="Rhea" id="RHEA-COMP:10700"/>
        <dbReference type="ChEBI" id="CHEBI:15378"/>
        <dbReference type="ChEBI" id="CHEBI:29950"/>
        <dbReference type="ChEBI" id="CHEBI:50058"/>
        <dbReference type="ChEBI" id="CHEBI:57783"/>
        <dbReference type="ChEBI" id="CHEBI:58349"/>
        <dbReference type="EC" id="1.8.1.9"/>
    </reaction>
</comment>
<keyword evidence="4" id="KW-1133">Transmembrane helix</keyword>
<comment type="caution">
    <text evidence="6">The sequence shown here is derived from an EMBL/GenBank/DDBJ whole genome shotgun (WGS) entry which is preliminary data.</text>
</comment>
<keyword evidence="4" id="KW-0472">Membrane</keyword>
<evidence type="ECO:0000256" key="4">
    <source>
        <dbReference type="SAM" id="Phobius"/>
    </source>
</evidence>
<organism evidence="6 7">
    <name type="scientific">Winogradskya humida</name>
    <dbReference type="NCBI Taxonomy" id="113566"/>
    <lineage>
        <taxon>Bacteria</taxon>
        <taxon>Bacillati</taxon>
        <taxon>Actinomycetota</taxon>
        <taxon>Actinomycetes</taxon>
        <taxon>Micromonosporales</taxon>
        <taxon>Micromonosporaceae</taxon>
        <taxon>Winogradskya</taxon>
    </lineage>
</organism>
<keyword evidence="7" id="KW-1185">Reference proteome</keyword>
<name>A0ABQ4A1Q9_9ACTN</name>
<dbReference type="Proteomes" id="UP000603200">
    <property type="component" value="Unassembled WGS sequence"/>
</dbReference>
<protein>
    <submittedName>
        <fullName evidence="6">Thioredoxin reductase</fullName>
    </submittedName>
</protein>
<dbReference type="InterPro" id="IPR023753">
    <property type="entry name" value="FAD/NAD-binding_dom"/>
</dbReference>